<protein>
    <submittedName>
        <fullName evidence="2">Uncharacterized protein</fullName>
    </submittedName>
</protein>
<feature type="coiled-coil region" evidence="1">
    <location>
        <begin position="265"/>
        <end position="295"/>
    </location>
</feature>
<sequence>MSFRAQQGRKLFDALRNPSRNSNGITSRCCHFLFLQSLPVGLGKKSKFRCRWMLDHSDAKVGTFLDSLLEDMEKQSRFDHLRTRMAEVEGAGPRSILPTPTIPAASVWVSTFSLAPMVAPGPSAGATKYKKKLPKRRKRKVCESVPEDTGLGADAAWEHEVEPLDRAFLVGFNFRAALDTRLTSGPVQEAPGTSISKQLLGTAQGYACKLTACLKVGIENAFAAKLKMEKELAAAKNQGERVSALARISKVEENKAQVVELQSCRSALVQEKKKVESLTQSLEEKQMALGKAEAALDHWCQE</sequence>
<keyword evidence="3" id="KW-1185">Reference proteome</keyword>
<proteinExistence type="predicted"/>
<accession>A0ABU6TVA1</accession>
<evidence type="ECO:0000256" key="1">
    <source>
        <dbReference type="SAM" id="Coils"/>
    </source>
</evidence>
<gene>
    <name evidence="2" type="ORF">PIB30_095341</name>
</gene>
<evidence type="ECO:0000313" key="2">
    <source>
        <dbReference type="EMBL" id="MED6152791.1"/>
    </source>
</evidence>
<comment type="caution">
    <text evidence="2">The sequence shown here is derived from an EMBL/GenBank/DDBJ whole genome shotgun (WGS) entry which is preliminary data.</text>
</comment>
<organism evidence="2 3">
    <name type="scientific">Stylosanthes scabra</name>
    <dbReference type="NCBI Taxonomy" id="79078"/>
    <lineage>
        <taxon>Eukaryota</taxon>
        <taxon>Viridiplantae</taxon>
        <taxon>Streptophyta</taxon>
        <taxon>Embryophyta</taxon>
        <taxon>Tracheophyta</taxon>
        <taxon>Spermatophyta</taxon>
        <taxon>Magnoliopsida</taxon>
        <taxon>eudicotyledons</taxon>
        <taxon>Gunneridae</taxon>
        <taxon>Pentapetalae</taxon>
        <taxon>rosids</taxon>
        <taxon>fabids</taxon>
        <taxon>Fabales</taxon>
        <taxon>Fabaceae</taxon>
        <taxon>Papilionoideae</taxon>
        <taxon>50 kb inversion clade</taxon>
        <taxon>dalbergioids sensu lato</taxon>
        <taxon>Dalbergieae</taxon>
        <taxon>Pterocarpus clade</taxon>
        <taxon>Stylosanthes</taxon>
    </lineage>
</organism>
<keyword evidence="1" id="KW-0175">Coiled coil</keyword>
<evidence type="ECO:0000313" key="3">
    <source>
        <dbReference type="Proteomes" id="UP001341840"/>
    </source>
</evidence>
<reference evidence="2 3" key="1">
    <citation type="journal article" date="2023" name="Plants (Basel)">
        <title>Bridging the Gap: Combining Genomics and Transcriptomics Approaches to Understand Stylosanthes scabra, an Orphan Legume from the Brazilian Caatinga.</title>
        <authorList>
            <person name="Ferreira-Neto J.R.C."/>
            <person name="da Silva M.D."/>
            <person name="Binneck E."/>
            <person name="de Melo N.F."/>
            <person name="da Silva R.H."/>
            <person name="de Melo A.L.T.M."/>
            <person name="Pandolfi V."/>
            <person name="Bustamante F.O."/>
            <person name="Brasileiro-Vidal A.C."/>
            <person name="Benko-Iseppon A.M."/>
        </authorList>
    </citation>
    <scope>NUCLEOTIDE SEQUENCE [LARGE SCALE GENOMIC DNA]</scope>
    <source>
        <tissue evidence="2">Leaves</tissue>
    </source>
</reference>
<dbReference type="Proteomes" id="UP001341840">
    <property type="component" value="Unassembled WGS sequence"/>
</dbReference>
<dbReference type="EMBL" id="JASCZI010092793">
    <property type="protein sequence ID" value="MED6152791.1"/>
    <property type="molecule type" value="Genomic_DNA"/>
</dbReference>
<name>A0ABU6TVA1_9FABA</name>